<reference evidence="2" key="2">
    <citation type="journal article" date="2023" name="Microbiome">
        <title>Synthase-selected sorting approach identifies a beta-lactone synthase in a nudibranch symbiotic bacterium.</title>
        <authorList>
            <person name="Dzunkova M."/>
            <person name="La Clair J.J."/>
            <person name="Tyml T."/>
            <person name="Doud D."/>
            <person name="Schulz F."/>
            <person name="Piquer-Esteban S."/>
            <person name="Porcel Sanchis D."/>
            <person name="Osborn A."/>
            <person name="Robinson D."/>
            <person name="Louie K.B."/>
            <person name="Bowen B.P."/>
            <person name="Bowers R.M."/>
            <person name="Lee J."/>
            <person name="Arnau V."/>
            <person name="Diaz-Villanueva W."/>
            <person name="Stepanauskas R."/>
            <person name="Gosliner T."/>
            <person name="Date S.V."/>
            <person name="Northen T.R."/>
            <person name="Cheng J.F."/>
            <person name="Burkart M.D."/>
            <person name="Woyke T."/>
        </authorList>
    </citation>
    <scope>NUCLEOTIDE SEQUENCE</scope>
    <source>
        <strain evidence="2">Df01</strain>
    </source>
</reference>
<dbReference type="Gene3D" id="1.10.20.60">
    <property type="entry name" value="Glu-tRNAGln amidotransferase C subunit, N-terminal domain"/>
    <property type="match status" value="1"/>
</dbReference>
<sequence>MSKINTEDLVRLARMTRLEVPPEKTPEALQALNAILDMMEQLQHANVDAVDALTHVQFQGQTLRLRDDTAQVGYNTDALFAGAPQTDDGCFIVPRVIE</sequence>
<comment type="function">
    <text evidence="1">Allows the formation of correctly charged Asn-tRNA(Asn) or Gln-tRNA(Gln) through the transamidation of misacylated Asp-tRNA(Asn) or Glu-tRNA(Gln) in organisms which lack either or both of asparaginyl-tRNA or glutaminyl-tRNA synthetases. The reaction takes place in the presence of glutamine and ATP through an activated phospho-Asp-tRNA(Asn) or phospho-Glu-tRNA(Gln).</text>
</comment>
<dbReference type="PANTHER" id="PTHR15004:SF0">
    <property type="entry name" value="GLUTAMYL-TRNA(GLN) AMIDOTRANSFERASE SUBUNIT C, MITOCHONDRIAL"/>
    <property type="match status" value="1"/>
</dbReference>
<evidence type="ECO:0000313" key="3">
    <source>
        <dbReference type="Proteomes" id="UP001168167"/>
    </source>
</evidence>
<dbReference type="InterPro" id="IPR036113">
    <property type="entry name" value="Asp/Glu-ADT_sf_sub_c"/>
</dbReference>
<dbReference type="Proteomes" id="UP001168167">
    <property type="component" value="Unassembled WGS sequence"/>
</dbReference>
<proteinExistence type="inferred from homology"/>
<evidence type="ECO:0000256" key="1">
    <source>
        <dbReference type="HAMAP-Rule" id="MF_00122"/>
    </source>
</evidence>
<dbReference type="SUPFAM" id="SSF141000">
    <property type="entry name" value="Glu-tRNAGln amidotransferase C subunit"/>
    <property type="match status" value="1"/>
</dbReference>
<keyword evidence="3" id="KW-1185">Reference proteome</keyword>
<keyword evidence="1" id="KW-0436">Ligase</keyword>
<evidence type="ECO:0000313" key="2">
    <source>
        <dbReference type="EMBL" id="MDM5147562.1"/>
    </source>
</evidence>
<comment type="catalytic activity">
    <reaction evidence="1">
        <text>L-aspartyl-tRNA(Asn) + L-glutamine + ATP + H2O = L-asparaginyl-tRNA(Asn) + L-glutamate + ADP + phosphate + 2 H(+)</text>
        <dbReference type="Rhea" id="RHEA:14513"/>
        <dbReference type="Rhea" id="RHEA-COMP:9674"/>
        <dbReference type="Rhea" id="RHEA-COMP:9677"/>
        <dbReference type="ChEBI" id="CHEBI:15377"/>
        <dbReference type="ChEBI" id="CHEBI:15378"/>
        <dbReference type="ChEBI" id="CHEBI:29985"/>
        <dbReference type="ChEBI" id="CHEBI:30616"/>
        <dbReference type="ChEBI" id="CHEBI:43474"/>
        <dbReference type="ChEBI" id="CHEBI:58359"/>
        <dbReference type="ChEBI" id="CHEBI:78515"/>
        <dbReference type="ChEBI" id="CHEBI:78516"/>
        <dbReference type="ChEBI" id="CHEBI:456216"/>
    </reaction>
</comment>
<protein>
    <recommendedName>
        <fullName evidence="1">Aspartyl/glutamyl-tRNA(Asn/Gln) amidotransferase subunit C</fullName>
        <shortName evidence="1">Asp/Glu-ADT subunit C</shortName>
        <ecNumber evidence="1">6.3.5.-</ecNumber>
    </recommendedName>
</protein>
<comment type="similarity">
    <text evidence="1">Belongs to the GatC family.</text>
</comment>
<keyword evidence="1" id="KW-0067">ATP-binding</keyword>
<dbReference type="HAMAP" id="MF_00122">
    <property type="entry name" value="GatC"/>
    <property type="match status" value="1"/>
</dbReference>
<gene>
    <name evidence="1 2" type="primary">gatC</name>
    <name evidence="2" type="ORF">NQX30_04155</name>
</gene>
<dbReference type="Pfam" id="PF02686">
    <property type="entry name" value="GatC"/>
    <property type="match status" value="1"/>
</dbReference>
<reference evidence="2" key="1">
    <citation type="submission" date="2022-08" db="EMBL/GenBank/DDBJ databases">
        <authorList>
            <person name="Dzunkova M."/>
            <person name="La Clair J."/>
            <person name="Tyml T."/>
            <person name="Doud D."/>
            <person name="Schulz F."/>
            <person name="Piquer S."/>
            <person name="Porcel Sanchis D."/>
            <person name="Osborn A."/>
            <person name="Robinson D."/>
            <person name="Louie K.B."/>
            <person name="Bowen B.P."/>
            <person name="Bowers R."/>
            <person name="Lee J."/>
            <person name="Arnau Llombart V."/>
            <person name="Diaz Villanueva W."/>
            <person name="Gosliner T."/>
            <person name="Northen T."/>
            <person name="Cheng J.-F."/>
            <person name="Burkart M.D."/>
            <person name="Woyke T."/>
        </authorList>
    </citation>
    <scope>NUCLEOTIDE SEQUENCE</scope>
    <source>
        <strain evidence="2">Df01</strain>
    </source>
</reference>
<comment type="catalytic activity">
    <reaction evidence="1">
        <text>L-glutamyl-tRNA(Gln) + L-glutamine + ATP + H2O = L-glutaminyl-tRNA(Gln) + L-glutamate + ADP + phosphate + H(+)</text>
        <dbReference type="Rhea" id="RHEA:17521"/>
        <dbReference type="Rhea" id="RHEA-COMP:9681"/>
        <dbReference type="Rhea" id="RHEA-COMP:9684"/>
        <dbReference type="ChEBI" id="CHEBI:15377"/>
        <dbReference type="ChEBI" id="CHEBI:15378"/>
        <dbReference type="ChEBI" id="CHEBI:29985"/>
        <dbReference type="ChEBI" id="CHEBI:30616"/>
        <dbReference type="ChEBI" id="CHEBI:43474"/>
        <dbReference type="ChEBI" id="CHEBI:58359"/>
        <dbReference type="ChEBI" id="CHEBI:78520"/>
        <dbReference type="ChEBI" id="CHEBI:78521"/>
        <dbReference type="ChEBI" id="CHEBI:456216"/>
    </reaction>
</comment>
<keyword evidence="1" id="KW-0547">Nucleotide-binding</keyword>
<organism evidence="2 3">
    <name type="scientific">Candidatus Doriopsillibacter californiensis</name>
    <dbReference type="NCBI Taxonomy" id="2970740"/>
    <lineage>
        <taxon>Bacteria</taxon>
        <taxon>Pseudomonadati</taxon>
        <taxon>Pseudomonadota</taxon>
        <taxon>Gammaproteobacteria</taxon>
        <taxon>Candidatus Tethybacterales</taxon>
        <taxon>Candidatus Persebacteraceae</taxon>
        <taxon>Candidatus Doriopsillibacter</taxon>
    </lineage>
</organism>
<dbReference type="EMBL" id="JANQAO010000002">
    <property type="protein sequence ID" value="MDM5147562.1"/>
    <property type="molecule type" value="Genomic_DNA"/>
</dbReference>
<keyword evidence="1" id="KW-0648">Protein biosynthesis</keyword>
<accession>A0ABT7QLN5</accession>
<dbReference type="InterPro" id="IPR003837">
    <property type="entry name" value="GatC"/>
</dbReference>
<dbReference type="PANTHER" id="PTHR15004">
    <property type="entry name" value="GLUTAMYL-TRNA(GLN) AMIDOTRANSFERASE SUBUNIT C, MITOCHONDRIAL"/>
    <property type="match status" value="1"/>
</dbReference>
<comment type="caution">
    <text evidence="2">The sequence shown here is derived from an EMBL/GenBank/DDBJ whole genome shotgun (WGS) entry which is preliminary data.</text>
</comment>
<comment type="subunit">
    <text evidence="1">Heterotrimer of A, B and C subunits.</text>
</comment>
<dbReference type="EC" id="6.3.5.-" evidence="1"/>
<name>A0ABT7QLN5_9GAMM</name>
<dbReference type="NCBIfam" id="TIGR00135">
    <property type="entry name" value="gatC"/>
    <property type="match status" value="1"/>
</dbReference>